<proteinExistence type="predicted"/>
<gene>
    <name evidence="1" type="ORF">QQF73_09065</name>
</gene>
<organism evidence="1 2">
    <name type="scientific">Marinobacter albus</name>
    <dbReference type="NCBI Taxonomy" id="3030833"/>
    <lineage>
        <taxon>Bacteria</taxon>
        <taxon>Pseudomonadati</taxon>
        <taxon>Pseudomonadota</taxon>
        <taxon>Gammaproteobacteria</taxon>
        <taxon>Pseudomonadales</taxon>
        <taxon>Marinobacteraceae</taxon>
        <taxon>Marinobacter</taxon>
    </lineage>
</organism>
<name>A0ABT7HBL1_9GAMM</name>
<protein>
    <submittedName>
        <fullName evidence="1">Uncharacterized protein</fullName>
    </submittedName>
</protein>
<accession>A0ABT7HBL1</accession>
<dbReference type="RefSeq" id="WP_285367956.1">
    <property type="nucleotide sequence ID" value="NZ_JASSQD010000001.1"/>
</dbReference>
<evidence type="ECO:0000313" key="1">
    <source>
        <dbReference type="EMBL" id="MDK9557771.1"/>
    </source>
</evidence>
<reference evidence="1 2" key="1">
    <citation type="submission" date="2023-05" db="EMBL/GenBank/DDBJ databases">
        <title>Marinobacter albus sp. nov., a marine bacterium isolated from sand in a coastal intertidal zone of huludao.</title>
        <authorList>
            <person name="Deng T."/>
        </authorList>
    </citation>
    <scope>NUCLEOTIDE SEQUENCE [LARGE SCALE GENOMIC DNA]</scope>
    <source>
        <strain evidence="1 2">M216</strain>
    </source>
</reference>
<dbReference type="EMBL" id="JASSQD010000001">
    <property type="protein sequence ID" value="MDK9557771.1"/>
    <property type="molecule type" value="Genomic_DNA"/>
</dbReference>
<keyword evidence="2" id="KW-1185">Reference proteome</keyword>
<evidence type="ECO:0000313" key="2">
    <source>
        <dbReference type="Proteomes" id="UP001223547"/>
    </source>
</evidence>
<comment type="caution">
    <text evidence="1">The sequence shown here is derived from an EMBL/GenBank/DDBJ whole genome shotgun (WGS) entry which is preliminary data.</text>
</comment>
<sequence>MPPCPTAVFLAWRMNLEGAKAFSSNLVEWLDSLQEWRGWSDSGGRSSKVLLDQLDALVIAVSGSFESGTVSAVEDFCRQWKEGADRRNGQIGKLRQRLLETEQGAARQRRADQTARALIGRALRGRQLPVPISRFALDHWHRLLKHPIRETGFEGETFRHGLTPPR</sequence>
<dbReference type="Proteomes" id="UP001223547">
    <property type="component" value="Unassembled WGS sequence"/>
</dbReference>